<keyword evidence="1" id="KW-0472">Membrane</keyword>
<dbReference type="Proteomes" id="UP000192761">
    <property type="component" value="Unassembled WGS sequence"/>
</dbReference>
<dbReference type="OrthoDB" id="1848374at2"/>
<keyword evidence="3" id="KW-1185">Reference proteome</keyword>
<sequence>MKSFAQLLAVHLGAFLLGTGLFYLALAQGWLSTASPFLSVFFYRGVTWALIAGALVFALVVFIKLRWLPALLNYRDGLMAAVLVCSLSILYFTHIPVTADRSVTIFMLGYMNDHPGQTLSEAELEAAFVGKYVHEYRAMHRRLDEQVKSQTVEQTPQGYRLTERGKKLMALYADTVSSLGIDDRFVHPCKLGCTPGKP</sequence>
<protein>
    <submittedName>
        <fullName evidence="2">Uncharacterized protein</fullName>
    </submittedName>
</protein>
<evidence type="ECO:0000313" key="3">
    <source>
        <dbReference type="Proteomes" id="UP000192761"/>
    </source>
</evidence>
<reference evidence="2 3" key="1">
    <citation type="submission" date="2017-04" db="EMBL/GenBank/DDBJ databases">
        <authorList>
            <person name="Afonso C.L."/>
            <person name="Miller P.J."/>
            <person name="Scott M.A."/>
            <person name="Spackman E."/>
            <person name="Goraichik I."/>
            <person name="Dimitrov K.M."/>
            <person name="Suarez D.L."/>
            <person name="Swayne D.E."/>
        </authorList>
    </citation>
    <scope>NUCLEOTIDE SEQUENCE [LARGE SCALE GENOMIC DNA]</scope>
    <source>
        <strain evidence="2 3">DSM 23236</strain>
    </source>
</reference>
<feature type="transmembrane region" description="Helical" evidence="1">
    <location>
        <begin position="77"/>
        <end position="97"/>
    </location>
</feature>
<feature type="transmembrane region" description="Helical" evidence="1">
    <location>
        <begin position="43"/>
        <end position="65"/>
    </location>
</feature>
<dbReference type="RefSeq" id="WP_084093051.1">
    <property type="nucleotide sequence ID" value="NZ_FWXD01000045.1"/>
</dbReference>
<evidence type="ECO:0000313" key="2">
    <source>
        <dbReference type="EMBL" id="SMC29800.1"/>
    </source>
</evidence>
<organism evidence="2 3">
    <name type="scientific">Andreprevotia lacus DSM 23236</name>
    <dbReference type="NCBI Taxonomy" id="1121001"/>
    <lineage>
        <taxon>Bacteria</taxon>
        <taxon>Pseudomonadati</taxon>
        <taxon>Pseudomonadota</taxon>
        <taxon>Betaproteobacteria</taxon>
        <taxon>Neisseriales</taxon>
        <taxon>Chitinibacteraceae</taxon>
        <taxon>Andreprevotia</taxon>
    </lineage>
</organism>
<keyword evidence="1" id="KW-0812">Transmembrane</keyword>
<evidence type="ECO:0000256" key="1">
    <source>
        <dbReference type="SAM" id="Phobius"/>
    </source>
</evidence>
<accession>A0A1W1Y0Q8</accession>
<gene>
    <name evidence="2" type="ORF">SAMN02745857_04141</name>
</gene>
<name>A0A1W1Y0Q8_9NEIS</name>
<keyword evidence="1" id="KW-1133">Transmembrane helix</keyword>
<dbReference type="AlphaFoldDB" id="A0A1W1Y0Q8"/>
<proteinExistence type="predicted"/>
<dbReference type="EMBL" id="FWXD01000045">
    <property type="protein sequence ID" value="SMC29800.1"/>
    <property type="molecule type" value="Genomic_DNA"/>
</dbReference>